<accession>A0ACC2PMA4</accession>
<protein>
    <submittedName>
        <fullName evidence="1">Uncharacterized protein</fullName>
    </submittedName>
</protein>
<evidence type="ECO:0000313" key="2">
    <source>
        <dbReference type="Proteomes" id="UP001239111"/>
    </source>
</evidence>
<comment type="caution">
    <text evidence="1">The sequence shown here is derived from an EMBL/GenBank/DDBJ whole genome shotgun (WGS) entry which is preliminary data.</text>
</comment>
<evidence type="ECO:0000313" key="1">
    <source>
        <dbReference type="EMBL" id="KAJ8684560.1"/>
    </source>
</evidence>
<keyword evidence="2" id="KW-1185">Reference proteome</keyword>
<gene>
    <name evidence="1" type="ORF">QAD02_020352</name>
</gene>
<name>A0ACC2PMA4_9HYME</name>
<sequence length="126" mass="14781">MRERTNPFQRTRYEKRSRGERKKGKMRILSWNIAGEETLSGKQWNYLRVFEIVCISDTWLEGKDRNRVENKLEGFDCSTIEAKKEKKKGRASGGLTVAIKKNLETRSVALSQEIMKSELQIGREKW</sequence>
<reference evidence="1" key="1">
    <citation type="submission" date="2023-04" db="EMBL/GenBank/DDBJ databases">
        <title>A chromosome-level genome assembly of the parasitoid wasp Eretmocerus hayati.</title>
        <authorList>
            <person name="Zhong Y."/>
            <person name="Liu S."/>
            <person name="Liu Y."/>
        </authorList>
    </citation>
    <scope>NUCLEOTIDE SEQUENCE</scope>
    <source>
        <strain evidence="1">ZJU_SS_LIU_2023</strain>
    </source>
</reference>
<proteinExistence type="predicted"/>
<dbReference type="Proteomes" id="UP001239111">
    <property type="component" value="Chromosome 1"/>
</dbReference>
<organism evidence="1 2">
    <name type="scientific">Eretmocerus hayati</name>
    <dbReference type="NCBI Taxonomy" id="131215"/>
    <lineage>
        <taxon>Eukaryota</taxon>
        <taxon>Metazoa</taxon>
        <taxon>Ecdysozoa</taxon>
        <taxon>Arthropoda</taxon>
        <taxon>Hexapoda</taxon>
        <taxon>Insecta</taxon>
        <taxon>Pterygota</taxon>
        <taxon>Neoptera</taxon>
        <taxon>Endopterygota</taxon>
        <taxon>Hymenoptera</taxon>
        <taxon>Apocrita</taxon>
        <taxon>Proctotrupomorpha</taxon>
        <taxon>Chalcidoidea</taxon>
        <taxon>Aphelinidae</taxon>
        <taxon>Aphelininae</taxon>
        <taxon>Eretmocerus</taxon>
    </lineage>
</organism>
<dbReference type="EMBL" id="CM056741">
    <property type="protein sequence ID" value="KAJ8684560.1"/>
    <property type="molecule type" value="Genomic_DNA"/>
</dbReference>